<dbReference type="EMBL" id="CAVMBE010000002">
    <property type="protein sequence ID" value="CAK3775606.1"/>
    <property type="molecule type" value="Genomic_DNA"/>
</dbReference>
<sequence length="613" mass="69645">MLGHDFDYLLDVRNMSDGETDDEFDQRLRSEAKELGVDVDGVDVDGVGVGVGVDVDVEELKAHDQNIHTLDQNTLDQNTCYPRRSESIDASIGASIHESFDSTASHSTALTSDYSHRSRDQDHFHAHRRPSRTSPSFRHYDAFVSRRVPDARHSISFSPLTTPSNSTPSLPMSQPPSPHTPSPDPLSPKKHFRRIRGLSMLKLYHRTASDPSLAHPCPHCPHHLSSQRRAAVHKLPCGHRVCTHALRNTVQSATASQTGPVPSCCGKPIPGSMVEHVMTQEEQTALLDKLEQWDEAISIAPSMTSSRRDSTPSVPHRPPGAPTSPSRTVSDDSSLGALPLQARKDMEQVMEREDYTLLRTGQAEQRDRFWRCTETQRMELREEHERLREEMKRRHETALEDTAEHHASAMSEAEDKQVKAEADMRQSQHQERRDNATALKHMEAYCAGTYSTGEPHDRTVTDQDRAELEKTRRARDQMDTKHEGQINVLRGEQGRRMRLRSQRQDRELQDLRRQQRQEELQLERACTSQVHKLDQNAILKQKKIQWRWELQMAIFAKKVEAEEAPDLLLNARLPTADWYPRHDTTATATVATRSDSKHGISTGFAVRARPRTN</sequence>
<evidence type="ECO:0000313" key="2">
    <source>
        <dbReference type="EMBL" id="CAK3775606.1"/>
    </source>
</evidence>
<dbReference type="Proteomes" id="UP001296104">
    <property type="component" value="Unassembled WGS sequence"/>
</dbReference>
<feature type="compositionally biased region" description="Basic and acidic residues" evidence="1">
    <location>
        <begin position="114"/>
        <end position="124"/>
    </location>
</feature>
<dbReference type="AlphaFoldDB" id="A0AAI8YRK9"/>
<accession>A0AAI8YRK9</accession>
<feature type="region of interest" description="Disordered" evidence="1">
    <location>
        <begin position="399"/>
        <end position="435"/>
    </location>
</feature>
<feature type="region of interest" description="Disordered" evidence="1">
    <location>
        <begin position="449"/>
        <end position="511"/>
    </location>
</feature>
<feature type="region of interest" description="Disordered" evidence="1">
    <location>
        <begin position="154"/>
        <end position="190"/>
    </location>
</feature>
<proteinExistence type="predicted"/>
<protein>
    <submittedName>
        <fullName evidence="2">Uncharacterized protein</fullName>
    </submittedName>
</protein>
<organism evidence="2 3">
    <name type="scientific">Lecanosticta acicola</name>
    <dbReference type="NCBI Taxonomy" id="111012"/>
    <lineage>
        <taxon>Eukaryota</taxon>
        <taxon>Fungi</taxon>
        <taxon>Dikarya</taxon>
        <taxon>Ascomycota</taxon>
        <taxon>Pezizomycotina</taxon>
        <taxon>Dothideomycetes</taxon>
        <taxon>Dothideomycetidae</taxon>
        <taxon>Mycosphaerellales</taxon>
        <taxon>Mycosphaerellaceae</taxon>
        <taxon>Lecanosticta</taxon>
    </lineage>
</organism>
<feature type="compositionally biased region" description="Basic and acidic residues" evidence="1">
    <location>
        <begin position="454"/>
        <end position="484"/>
    </location>
</feature>
<feature type="compositionally biased region" description="Basic and acidic residues" evidence="1">
    <location>
        <begin position="502"/>
        <end position="511"/>
    </location>
</feature>
<feature type="compositionally biased region" description="Pro residues" evidence="1">
    <location>
        <begin position="173"/>
        <end position="186"/>
    </location>
</feature>
<feature type="compositionally biased region" description="Polar residues" evidence="1">
    <location>
        <begin position="101"/>
        <end position="113"/>
    </location>
</feature>
<evidence type="ECO:0000313" key="3">
    <source>
        <dbReference type="Proteomes" id="UP001296104"/>
    </source>
</evidence>
<comment type="caution">
    <text evidence="2">The sequence shown here is derived from an EMBL/GenBank/DDBJ whole genome shotgun (WGS) entry which is preliminary data.</text>
</comment>
<reference evidence="2" key="1">
    <citation type="submission" date="2023-11" db="EMBL/GenBank/DDBJ databases">
        <authorList>
            <person name="Alioto T."/>
            <person name="Alioto T."/>
            <person name="Gomez Garrido J."/>
        </authorList>
    </citation>
    <scope>NUCLEOTIDE SEQUENCE</scope>
</reference>
<evidence type="ECO:0000256" key="1">
    <source>
        <dbReference type="SAM" id="MobiDB-lite"/>
    </source>
</evidence>
<feature type="compositionally biased region" description="Polar residues" evidence="1">
    <location>
        <begin position="323"/>
        <end position="333"/>
    </location>
</feature>
<gene>
    <name evidence="2" type="ORF">LECACI_7A000493</name>
</gene>
<feature type="region of interest" description="Disordered" evidence="1">
    <location>
        <begin position="299"/>
        <end position="334"/>
    </location>
</feature>
<keyword evidence="3" id="KW-1185">Reference proteome</keyword>
<feature type="region of interest" description="Disordered" evidence="1">
    <location>
        <begin position="99"/>
        <end position="138"/>
    </location>
</feature>
<feature type="compositionally biased region" description="Low complexity" evidence="1">
    <location>
        <begin position="158"/>
        <end position="172"/>
    </location>
</feature>
<name>A0AAI8YRK9_9PEZI</name>